<dbReference type="RefSeq" id="WP_090597241.1">
    <property type="nucleotide sequence ID" value="NZ_FNCS01000008.1"/>
</dbReference>
<accession>A0A1G7X5B2</accession>
<evidence type="ECO:0000256" key="2">
    <source>
        <dbReference type="SAM" id="Phobius"/>
    </source>
</evidence>
<name>A0A1G7X5B2_9HYPH</name>
<gene>
    <name evidence="3" type="ORF">SAMN04487974_108117</name>
</gene>
<evidence type="ECO:0000313" key="4">
    <source>
        <dbReference type="Proteomes" id="UP000199495"/>
    </source>
</evidence>
<dbReference type="EMBL" id="FNCS01000008">
    <property type="protein sequence ID" value="SDG79331.1"/>
    <property type="molecule type" value="Genomic_DNA"/>
</dbReference>
<keyword evidence="2" id="KW-0472">Membrane</keyword>
<feature type="compositionally biased region" description="Basic and acidic residues" evidence="1">
    <location>
        <begin position="158"/>
        <end position="168"/>
    </location>
</feature>
<evidence type="ECO:0000313" key="3">
    <source>
        <dbReference type="EMBL" id="SDG79331.1"/>
    </source>
</evidence>
<dbReference type="Pfam" id="PF14110">
    <property type="entry name" value="DUF4282"/>
    <property type="match status" value="1"/>
</dbReference>
<keyword evidence="2" id="KW-1133">Transmembrane helix</keyword>
<dbReference type="AlphaFoldDB" id="A0A1G7X5B2"/>
<evidence type="ECO:0000256" key="1">
    <source>
        <dbReference type="SAM" id="MobiDB-lite"/>
    </source>
</evidence>
<evidence type="ECO:0008006" key="5">
    <source>
        <dbReference type="Google" id="ProtNLM"/>
    </source>
</evidence>
<dbReference type="STRING" id="440168.SAMN04487974_108117"/>
<keyword evidence="2" id="KW-0812">Transmembrane</keyword>
<protein>
    <recommendedName>
        <fullName evidence="5">DUF4282 domain-containing protein</fullName>
    </recommendedName>
</protein>
<keyword evidence="4" id="KW-1185">Reference proteome</keyword>
<dbReference type="InterPro" id="IPR025557">
    <property type="entry name" value="DUF4282"/>
</dbReference>
<organism evidence="3 4">
    <name type="scientific">Pelagibacterium luteolum</name>
    <dbReference type="NCBI Taxonomy" id="440168"/>
    <lineage>
        <taxon>Bacteria</taxon>
        <taxon>Pseudomonadati</taxon>
        <taxon>Pseudomonadota</taxon>
        <taxon>Alphaproteobacteria</taxon>
        <taxon>Hyphomicrobiales</taxon>
        <taxon>Devosiaceae</taxon>
        <taxon>Pelagibacterium</taxon>
    </lineage>
</organism>
<feature type="transmembrane region" description="Helical" evidence="2">
    <location>
        <begin position="59"/>
        <end position="79"/>
    </location>
</feature>
<feature type="region of interest" description="Disordered" evidence="1">
    <location>
        <begin position="117"/>
        <end position="174"/>
    </location>
</feature>
<feature type="compositionally biased region" description="Low complexity" evidence="1">
    <location>
        <begin position="127"/>
        <end position="157"/>
    </location>
</feature>
<reference evidence="3 4" key="1">
    <citation type="submission" date="2016-10" db="EMBL/GenBank/DDBJ databases">
        <authorList>
            <person name="de Groot N.N."/>
        </authorList>
    </citation>
    <scope>NUCLEOTIDE SEQUENCE [LARGE SCALE GENOMIC DNA]</scope>
    <source>
        <strain evidence="3 4">CGMCC 1.10267</strain>
    </source>
</reference>
<feature type="transmembrane region" description="Helical" evidence="2">
    <location>
        <begin position="26"/>
        <end position="47"/>
    </location>
</feature>
<sequence length="174" mass="18554">MPMDDFKKLATGNILFNLNRIIAPKLVTILYFLGLAAILLWAVTHFFSSFRFGFGSGLWGLLEIAVFGLLALVVLRIVCEGVIVYFTAHTAEADAYTPTGSSGSLIDDVRDALEELAEAEEIEERPTPAAAPVTPKKPAPADVAAPVAEEPAIMPDADAPKPAEHAPEKPTTAP</sequence>
<dbReference type="Proteomes" id="UP000199495">
    <property type="component" value="Unassembled WGS sequence"/>
</dbReference>
<dbReference type="OrthoDB" id="7949883at2"/>
<proteinExistence type="predicted"/>